<dbReference type="Proteomes" id="UP000027265">
    <property type="component" value="Unassembled WGS sequence"/>
</dbReference>
<dbReference type="SUPFAM" id="SSF50044">
    <property type="entry name" value="SH3-domain"/>
    <property type="match status" value="1"/>
</dbReference>
<proteinExistence type="predicted"/>
<evidence type="ECO:0000313" key="2">
    <source>
        <dbReference type="Proteomes" id="UP000027265"/>
    </source>
</evidence>
<dbReference type="AlphaFoldDB" id="A0A067P605"/>
<dbReference type="InParanoid" id="A0A067P605"/>
<dbReference type="STRING" id="933084.A0A067P605"/>
<reference evidence="2" key="1">
    <citation type="journal article" date="2014" name="Proc. Natl. Acad. Sci. U.S.A.">
        <title>Extensive sampling of basidiomycete genomes demonstrates inadequacy of the white-rot/brown-rot paradigm for wood decay fungi.</title>
        <authorList>
            <person name="Riley R."/>
            <person name="Salamov A.A."/>
            <person name="Brown D.W."/>
            <person name="Nagy L.G."/>
            <person name="Floudas D."/>
            <person name="Held B.W."/>
            <person name="Levasseur A."/>
            <person name="Lombard V."/>
            <person name="Morin E."/>
            <person name="Otillar R."/>
            <person name="Lindquist E.A."/>
            <person name="Sun H."/>
            <person name="LaButti K.M."/>
            <person name="Schmutz J."/>
            <person name="Jabbour D."/>
            <person name="Luo H."/>
            <person name="Baker S.E."/>
            <person name="Pisabarro A.G."/>
            <person name="Walton J.D."/>
            <person name="Blanchette R.A."/>
            <person name="Henrissat B."/>
            <person name="Martin F."/>
            <person name="Cullen D."/>
            <person name="Hibbett D.S."/>
            <person name="Grigoriev I.V."/>
        </authorList>
    </citation>
    <scope>NUCLEOTIDE SEQUENCE [LARGE SCALE GENOMIC DNA]</scope>
    <source>
        <strain evidence="2">MUCL 33604</strain>
    </source>
</reference>
<gene>
    <name evidence="1" type="ORF">JAAARDRAFT_85231</name>
</gene>
<organism evidence="1 2">
    <name type="scientific">Jaapia argillacea MUCL 33604</name>
    <dbReference type="NCBI Taxonomy" id="933084"/>
    <lineage>
        <taxon>Eukaryota</taxon>
        <taxon>Fungi</taxon>
        <taxon>Dikarya</taxon>
        <taxon>Basidiomycota</taxon>
        <taxon>Agaricomycotina</taxon>
        <taxon>Agaricomycetes</taxon>
        <taxon>Agaricomycetidae</taxon>
        <taxon>Jaapiales</taxon>
        <taxon>Jaapiaceae</taxon>
        <taxon>Jaapia</taxon>
    </lineage>
</organism>
<sequence>MDATQLARWTRFAAKGGIGKCTVTQDCVAESMEDLMFMKDDEIIVLMQLPDREVPFGGYCEGVVGRFQATDVQFHGKLKKPVMTKRSS</sequence>
<evidence type="ECO:0008006" key="3">
    <source>
        <dbReference type="Google" id="ProtNLM"/>
    </source>
</evidence>
<dbReference type="EMBL" id="KL197791">
    <property type="protein sequence ID" value="KDQ49280.1"/>
    <property type="molecule type" value="Genomic_DNA"/>
</dbReference>
<dbReference type="HOGENOM" id="CLU_157433_1_0_1"/>
<name>A0A067P605_9AGAM</name>
<dbReference type="OrthoDB" id="159449at2759"/>
<dbReference type="InterPro" id="IPR036028">
    <property type="entry name" value="SH3-like_dom_sf"/>
</dbReference>
<feature type="non-terminal residue" evidence="1">
    <location>
        <position position="88"/>
    </location>
</feature>
<accession>A0A067P605</accession>
<evidence type="ECO:0000313" key="1">
    <source>
        <dbReference type="EMBL" id="KDQ49280.1"/>
    </source>
</evidence>
<protein>
    <recommendedName>
        <fullName evidence="3">SH3 domain-containing protein</fullName>
    </recommendedName>
</protein>
<keyword evidence="2" id="KW-1185">Reference proteome</keyword>